<accession>A0A917UCR5</accession>
<comment type="caution">
    <text evidence="1">The sequence shown here is derived from an EMBL/GenBank/DDBJ whole genome shotgun (WGS) entry which is preliminary data.</text>
</comment>
<name>A0A917UCR5_9ACTN</name>
<dbReference type="RefSeq" id="WP_190257022.1">
    <property type="nucleotide sequence ID" value="NZ_BMPI01000086.1"/>
</dbReference>
<proteinExistence type="predicted"/>
<reference evidence="1" key="2">
    <citation type="submission" date="2020-09" db="EMBL/GenBank/DDBJ databases">
        <authorList>
            <person name="Sun Q."/>
            <person name="Ohkuma M."/>
        </authorList>
    </citation>
    <scope>NUCLEOTIDE SEQUENCE</scope>
    <source>
        <strain evidence="1">JCM 19831</strain>
    </source>
</reference>
<dbReference type="AlphaFoldDB" id="A0A917UCR5"/>
<dbReference type="EMBL" id="BMPI01000086">
    <property type="protein sequence ID" value="GGM81517.1"/>
    <property type="molecule type" value="Genomic_DNA"/>
</dbReference>
<organism evidence="1 2">
    <name type="scientific">Dactylosporangium sucinum</name>
    <dbReference type="NCBI Taxonomy" id="1424081"/>
    <lineage>
        <taxon>Bacteria</taxon>
        <taxon>Bacillati</taxon>
        <taxon>Actinomycetota</taxon>
        <taxon>Actinomycetes</taxon>
        <taxon>Micromonosporales</taxon>
        <taxon>Micromonosporaceae</taxon>
        <taxon>Dactylosporangium</taxon>
    </lineage>
</organism>
<dbReference type="Proteomes" id="UP000642070">
    <property type="component" value="Unassembled WGS sequence"/>
</dbReference>
<dbReference type="Gene3D" id="2.40.100.20">
    <property type="match status" value="1"/>
</dbReference>
<gene>
    <name evidence="1" type="ORF">GCM10007977_098650</name>
</gene>
<protein>
    <submittedName>
        <fullName evidence="1">Uncharacterized protein</fullName>
    </submittedName>
</protein>
<evidence type="ECO:0000313" key="1">
    <source>
        <dbReference type="EMBL" id="GGM81517.1"/>
    </source>
</evidence>
<reference evidence="1" key="1">
    <citation type="journal article" date="2014" name="Int. J. Syst. Evol. Microbiol.">
        <title>Complete genome sequence of Corynebacterium casei LMG S-19264T (=DSM 44701T), isolated from a smear-ripened cheese.</title>
        <authorList>
            <consortium name="US DOE Joint Genome Institute (JGI-PGF)"/>
            <person name="Walter F."/>
            <person name="Albersmeier A."/>
            <person name="Kalinowski J."/>
            <person name="Ruckert C."/>
        </authorList>
    </citation>
    <scope>NUCLEOTIDE SEQUENCE</scope>
    <source>
        <strain evidence="1">JCM 19831</strain>
    </source>
</reference>
<keyword evidence="2" id="KW-1185">Reference proteome</keyword>
<evidence type="ECO:0000313" key="2">
    <source>
        <dbReference type="Proteomes" id="UP000642070"/>
    </source>
</evidence>
<sequence length="142" mass="15765">MKLQFNVDGEDVAILEIWEEKVPGVAAKIREALPFTSFLQHGKIAGDLLLIQTKIMAAWENVYYPEDFGPEWKATKGDVRGAVSFYGPRQQMSIVYGSDLASEPLPVSSIGEVIEGHDKLELIGTKAWLEPGAKVRVSLYEE</sequence>